<name>A7K9M4_9PHYC</name>
<accession>A7K9M4</accession>
<organism evidence="1 2">
    <name type="scientific">Chlorovirus heliozoae</name>
    <dbReference type="NCBI Taxonomy" id="322019"/>
    <lineage>
        <taxon>Viruses</taxon>
        <taxon>Varidnaviria</taxon>
        <taxon>Bamfordvirae</taxon>
        <taxon>Nucleocytoviricota</taxon>
        <taxon>Megaviricetes</taxon>
        <taxon>Algavirales</taxon>
        <taxon>Phycodnaviridae</taxon>
        <taxon>Chlorovirus</taxon>
    </lineage>
</organism>
<reference evidence="1 2" key="1">
    <citation type="submission" date="2006-09" db="EMBL/GenBank/DDBJ databases">
        <title>Sequence and annotation of the 288-kb ATCV-1 virus that infects an endosymbiotic Chlorella strain of the heliozoon Acanthocystis turfacea.</title>
        <authorList>
            <person name="Fitzgerald L.A."/>
            <person name="Graves M.V."/>
            <person name="Li X."/>
            <person name="Pfitzner A.J.P."/>
            <person name="Hartigan J."/>
            <person name="Van Etten J.L."/>
        </authorList>
    </citation>
    <scope>NUCLEOTIDE SEQUENCE [LARGE SCALE GENOMIC DNA]</scope>
    <source>
        <strain evidence="1 2">ATCV-1</strain>
    </source>
</reference>
<dbReference type="EMBL" id="EF101928">
    <property type="protein sequence ID" value="ABT16748.1"/>
    <property type="molecule type" value="Genomic_DNA"/>
</dbReference>
<dbReference type="KEGG" id="vg:5470315"/>
<proteinExistence type="predicted"/>
<evidence type="ECO:0000313" key="2">
    <source>
        <dbReference type="Proteomes" id="UP000202420"/>
    </source>
</evidence>
<dbReference type="Proteomes" id="UP000202420">
    <property type="component" value="Segment"/>
</dbReference>
<dbReference type="OrthoDB" id="21336at10239"/>
<dbReference type="RefSeq" id="YP_001427095.1">
    <property type="nucleotide sequence ID" value="NC_008724.1"/>
</dbReference>
<dbReference type="SUPFAM" id="SSF54060">
    <property type="entry name" value="His-Me finger endonucleases"/>
    <property type="match status" value="1"/>
</dbReference>
<protein>
    <submittedName>
        <fullName evidence="1">Uncharacterized protein Z614L</fullName>
    </submittedName>
</protein>
<dbReference type="Gene3D" id="3.90.75.20">
    <property type="match status" value="1"/>
</dbReference>
<dbReference type="InterPro" id="IPR044925">
    <property type="entry name" value="His-Me_finger_sf"/>
</dbReference>
<sequence length="99" mass="11102">MSSLVYYFSNGDFQTFEQYTINSRGVIVHVQTGVIVSFHNICGYNMAVLSNNDGTHRVISVARAIASTFLEPPPKENVVEHIDQNTSNDRLDNIRWLGA</sequence>
<keyword evidence="2" id="KW-1185">Reference proteome</keyword>
<dbReference type="GeneID" id="5470315"/>
<gene>
    <name evidence="1" type="primary">Z614L</name>
    <name evidence="1" type="ORF">ATCV1_Z614L</name>
</gene>
<evidence type="ECO:0000313" key="1">
    <source>
        <dbReference type="EMBL" id="ABT16748.1"/>
    </source>
</evidence>